<feature type="active site" description="Proton donor" evidence="5">
    <location>
        <position position="130"/>
    </location>
</feature>
<reference evidence="7 8" key="1">
    <citation type="submission" date="2017-03" db="EMBL/GenBank/DDBJ databases">
        <title>Draft Genome sequence of Marispirochaeta sp. strain JC444.</title>
        <authorList>
            <person name="Shivani Y."/>
            <person name="Subhash Y."/>
            <person name="Sasikala C."/>
            <person name="Ramana C."/>
        </authorList>
    </citation>
    <scope>NUCLEOTIDE SEQUENCE [LARGE SCALE GENOMIC DNA]</scope>
    <source>
        <strain evidence="7 8">JC444</strain>
    </source>
</reference>
<evidence type="ECO:0000256" key="5">
    <source>
        <dbReference type="PIRSR" id="PIRSR617867-1"/>
    </source>
</evidence>
<accession>A0A1Y1RYY5</accession>
<dbReference type="Gene3D" id="3.40.50.2300">
    <property type="match status" value="1"/>
</dbReference>
<keyword evidence="3" id="KW-0378">Hydrolase</keyword>
<dbReference type="Proteomes" id="UP000192343">
    <property type="component" value="Unassembled WGS sequence"/>
</dbReference>
<dbReference type="EMBL" id="MWQY01000010">
    <property type="protein sequence ID" value="ORC35066.1"/>
    <property type="molecule type" value="Genomic_DNA"/>
</dbReference>
<dbReference type="EC" id="3.1.3.48" evidence="2"/>
<dbReference type="InterPro" id="IPR023485">
    <property type="entry name" value="Ptyr_pPase"/>
</dbReference>
<comment type="similarity">
    <text evidence="1">Belongs to the low molecular weight phosphotyrosine protein phosphatase family.</text>
</comment>
<dbReference type="AlphaFoldDB" id="A0A1Y1RYY5"/>
<feature type="active site" evidence="5">
    <location>
        <position position="18"/>
    </location>
</feature>
<dbReference type="InterPro" id="IPR050438">
    <property type="entry name" value="LMW_PTPase"/>
</dbReference>
<feature type="active site" description="Nucleophile" evidence="5">
    <location>
        <position position="12"/>
    </location>
</feature>
<dbReference type="OrthoDB" id="9784339at2"/>
<dbReference type="GO" id="GO:0004725">
    <property type="term" value="F:protein tyrosine phosphatase activity"/>
    <property type="evidence" value="ECO:0007669"/>
    <property type="project" value="UniProtKB-EC"/>
</dbReference>
<gene>
    <name evidence="7" type="ORF">B4O97_10030</name>
</gene>
<keyword evidence="8" id="KW-1185">Reference proteome</keyword>
<dbReference type="SUPFAM" id="SSF52788">
    <property type="entry name" value="Phosphotyrosine protein phosphatases I"/>
    <property type="match status" value="1"/>
</dbReference>
<dbReference type="PANTHER" id="PTHR11717">
    <property type="entry name" value="LOW MOLECULAR WEIGHT PROTEIN TYROSINE PHOSPHATASE"/>
    <property type="match status" value="1"/>
</dbReference>
<feature type="domain" description="Phosphotyrosine protein phosphatase I" evidence="6">
    <location>
        <begin position="6"/>
        <end position="156"/>
    </location>
</feature>
<organism evidence="7 8">
    <name type="scientific">Marispirochaeta aestuarii</name>
    <dbReference type="NCBI Taxonomy" id="1963862"/>
    <lineage>
        <taxon>Bacteria</taxon>
        <taxon>Pseudomonadati</taxon>
        <taxon>Spirochaetota</taxon>
        <taxon>Spirochaetia</taxon>
        <taxon>Spirochaetales</taxon>
        <taxon>Spirochaetaceae</taxon>
        <taxon>Marispirochaeta</taxon>
    </lineage>
</organism>
<dbReference type="STRING" id="1963862.B4O97_10030"/>
<dbReference type="CDD" id="cd16343">
    <property type="entry name" value="LMWPTP"/>
    <property type="match status" value="1"/>
</dbReference>
<dbReference type="Pfam" id="PF01451">
    <property type="entry name" value="LMWPc"/>
    <property type="match status" value="1"/>
</dbReference>
<evidence type="ECO:0000256" key="3">
    <source>
        <dbReference type="ARBA" id="ARBA00022801"/>
    </source>
</evidence>
<dbReference type="InterPro" id="IPR017867">
    <property type="entry name" value="Tyr_phospatase_low_mol_wt"/>
</dbReference>
<dbReference type="SMART" id="SM00226">
    <property type="entry name" value="LMWPc"/>
    <property type="match status" value="1"/>
</dbReference>
<comment type="caution">
    <text evidence="7">The sequence shown here is derived from an EMBL/GenBank/DDBJ whole genome shotgun (WGS) entry which is preliminary data.</text>
</comment>
<evidence type="ECO:0000256" key="1">
    <source>
        <dbReference type="ARBA" id="ARBA00011063"/>
    </source>
</evidence>
<evidence type="ECO:0000313" key="7">
    <source>
        <dbReference type="EMBL" id="ORC35066.1"/>
    </source>
</evidence>
<sequence length="164" mass="18518">MSNRSFNVMFVCMGNVCRSPAAHAVLVHKLRERGLDQRVRVASSGTIAYHVGEPADSRMRQELASHGIKSISRAEQFIPEDFSRYDIILAMDRTNYESLKEMAVNGNSRYLSRIRLFREFDPEGPGDVPDPYYGGRSGFSEVFRMVDRTTDSLLDHIISGALVQ</sequence>
<evidence type="ECO:0000259" key="6">
    <source>
        <dbReference type="SMART" id="SM00226"/>
    </source>
</evidence>
<dbReference type="PRINTS" id="PR00719">
    <property type="entry name" value="LMWPTPASE"/>
</dbReference>
<name>A0A1Y1RYY5_9SPIO</name>
<keyword evidence="4" id="KW-0904">Protein phosphatase</keyword>
<dbReference type="InterPro" id="IPR036196">
    <property type="entry name" value="Ptyr_pPase_sf"/>
</dbReference>
<dbReference type="RefSeq" id="WP_083050517.1">
    <property type="nucleotide sequence ID" value="NZ_MWQY01000010.1"/>
</dbReference>
<evidence type="ECO:0000256" key="4">
    <source>
        <dbReference type="ARBA" id="ARBA00022912"/>
    </source>
</evidence>
<dbReference type="PANTHER" id="PTHR11717:SF7">
    <property type="entry name" value="LOW MOLECULAR WEIGHT PHOSPHOTYROSINE PROTEIN PHOSPHATASE"/>
    <property type="match status" value="1"/>
</dbReference>
<evidence type="ECO:0000313" key="8">
    <source>
        <dbReference type="Proteomes" id="UP000192343"/>
    </source>
</evidence>
<evidence type="ECO:0000256" key="2">
    <source>
        <dbReference type="ARBA" id="ARBA00013064"/>
    </source>
</evidence>
<proteinExistence type="inferred from homology"/>
<protein>
    <recommendedName>
        <fullName evidence="2">protein-tyrosine-phosphatase</fullName>
        <ecNumber evidence="2">3.1.3.48</ecNumber>
    </recommendedName>
</protein>